<organism evidence="6 7">
    <name type="scientific">Bradyrhizobium stylosanthis</name>
    <dbReference type="NCBI Taxonomy" id="1803665"/>
    <lineage>
        <taxon>Bacteria</taxon>
        <taxon>Pseudomonadati</taxon>
        <taxon>Pseudomonadota</taxon>
        <taxon>Alphaproteobacteria</taxon>
        <taxon>Hyphomicrobiales</taxon>
        <taxon>Nitrobacteraceae</taxon>
        <taxon>Bradyrhizobium</taxon>
    </lineage>
</organism>
<sequence>MPKHFQCMTFRLLRAETLATLPSNFLSQSQTAASDDETLSKPRRTLAATGLNHALHDGYTDLIYVLLPVWQAEFALSYGLLAVMRGLYSGTMAGLQIPVGRLAERIDGKILLALGTMLAALGYVLAGLSGSVVGLGFALLISGAGSSTQHPLASAAVSRAYGNAARGPLGIYNFSGDLGKAALPALTATLLVIMSWRHALLLIALMGLLVALCLALLMPPVGKGFAQKSAITAHGTHAGRGGFSWLLAIGILDSAVRMGFLTFLPFLLRDKGASLPTSGVALAMLFIGGAAGKFTCGWLGARVGTIRTVLLTEGGTAVLIAAVLVLPLTPAIIVLPLLGVMLNGTSSVLYGTVPELTSSDRTERAFALFYTGTIGSGAIAPVLYGLLGDALGPTLATAATAVTALAICPLALLLGPHLADDQRA</sequence>
<comment type="caution">
    <text evidence="6">The sequence shown here is derived from an EMBL/GenBank/DDBJ whole genome shotgun (WGS) entry which is preliminary data.</text>
</comment>
<evidence type="ECO:0000256" key="1">
    <source>
        <dbReference type="ARBA" id="ARBA00022692"/>
    </source>
</evidence>
<evidence type="ECO:0000256" key="2">
    <source>
        <dbReference type="ARBA" id="ARBA00022989"/>
    </source>
</evidence>
<keyword evidence="1 4" id="KW-0812">Transmembrane</keyword>
<dbReference type="Pfam" id="PF07690">
    <property type="entry name" value="MFS_1"/>
    <property type="match status" value="2"/>
</dbReference>
<dbReference type="Proteomes" id="UP000319949">
    <property type="component" value="Unassembled WGS sequence"/>
</dbReference>
<feature type="transmembrane region" description="Helical" evidence="4">
    <location>
        <begin position="308"/>
        <end position="326"/>
    </location>
</feature>
<dbReference type="SUPFAM" id="SSF103473">
    <property type="entry name" value="MFS general substrate transporter"/>
    <property type="match status" value="1"/>
</dbReference>
<reference evidence="6 7" key="1">
    <citation type="submission" date="2019-06" db="EMBL/GenBank/DDBJ databases">
        <title>Genomic Encyclopedia of Type Strains, Phase IV (KMG-V): Genome sequencing to study the core and pangenomes of soil and plant-associated prokaryotes.</title>
        <authorList>
            <person name="Whitman W."/>
        </authorList>
    </citation>
    <scope>NUCLEOTIDE SEQUENCE [LARGE SCALE GENOMIC DNA]</scope>
    <source>
        <strain evidence="6 7">BR 510</strain>
    </source>
</reference>
<dbReference type="STRING" id="1803665.GCA_001641335_02730"/>
<feature type="domain" description="Major facilitator superfamily (MFS) profile" evidence="5">
    <location>
        <begin position="45"/>
        <end position="423"/>
    </location>
</feature>
<feature type="transmembrane region" description="Helical" evidence="4">
    <location>
        <begin position="365"/>
        <end position="387"/>
    </location>
</feature>
<evidence type="ECO:0000259" key="5">
    <source>
        <dbReference type="PROSITE" id="PS50850"/>
    </source>
</evidence>
<accession>A0A560EDI2</accession>
<dbReference type="GO" id="GO:0005886">
    <property type="term" value="C:plasma membrane"/>
    <property type="evidence" value="ECO:0007669"/>
    <property type="project" value="TreeGrafter"/>
</dbReference>
<evidence type="ECO:0000313" key="7">
    <source>
        <dbReference type="Proteomes" id="UP000319949"/>
    </source>
</evidence>
<dbReference type="PANTHER" id="PTHR43129:SF1">
    <property type="entry name" value="FOSMIDOMYCIN RESISTANCE PROTEIN"/>
    <property type="match status" value="1"/>
</dbReference>
<dbReference type="InterPro" id="IPR011701">
    <property type="entry name" value="MFS"/>
</dbReference>
<proteinExistence type="predicted"/>
<evidence type="ECO:0000256" key="3">
    <source>
        <dbReference type="ARBA" id="ARBA00023136"/>
    </source>
</evidence>
<feature type="transmembrane region" description="Helical" evidence="4">
    <location>
        <begin position="393"/>
        <end position="414"/>
    </location>
</feature>
<keyword evidence="2 4" id="KW-1133">Transmembrane helix</keyword>
<dbReference type="InterPro" id="IPR020846">
    <property type="entry name" value="MFS_dom"/>
</dbReference>
<feature type="transmembrane region" description="Helical" evidence="4">
    <location>
        <begin position="280"/>
        <end position="301"/>
    </location>
</feature>
<name>A0A560EDI2_9BRAD</name>
<dbReference type="Gene3D" id="1.20.1250.20">
    <property type="entry name" value="MFS general substrate transporter like domains"/>
    <property type="match status" value="2"/>
</dbReference>
<dbReference type="AlphaFoldDB" id="A0A560EDI2"/>
<keyword evidence="3 4" id="KW-0472">Membrane</keyword>
<dbReference type="GO" id="GO:0022857">
    <property type="term" value="F:transmembrane transporter activity"/>
    <property type="evidence" value="ECO:0007669"/>
    <property type="project" value="InterPro"/>
</dbReference>
<feature type="transmembrane region" description="Helical" evidence="4">
    <location>
        <begin position="199"/>
        <end position="222"/>
    </location>
</feature>
<dbReference type="PROSITE" id="PS50850">
    <property type="entry name" value="MFS"/>
    <property type="match status" value="1"/>
</dbReference>
<keyword evidence="7" id="KW-1185">Reference proteome</keyword>
<evidence type="ECO:0000313" key="6">
    <source>
        <dbReference type="EMBL" id="TWB07390.1"/>
    </source>
</evidence>
<feature type="transmembrane region" description="Helical" evidence="4">
    <location>
        <begin position="110"/>
        <end position="141"/>
    </location>
</feature>
<protein>
    <submittedName>
        <fullName evidence="6">MFS transporter</fullName>
    </submittedName>
</protein>
<evidence type="ECO:0000256" key="4">
    <source>
        <dbReference type="SAM" id="Phobius"/>
    </source>
</evidence>
<dbReference type="EMBL" id="VITK01000001">
    <property type="protein sequence ID" value="TWB07390.1"/>
    <property type="molecule type" value="Genomic_DNA"/>
</dbReference>
<gene>
    <name evidence="6" type="ORF">FBZ96_1011212</name>
</gene>
<dbReference type="PANTHER" id="PTHR43129">
    <property type="entry name" value="FOSMIDOMYCIN RESISTANCE PROTEIN"/>
    <property type="match status" value="1"/>
</dbReference>
<feature type="transmembrane region" description="Helical" evidence="4">
    <location>
        <begin position="243"/>
        <end position="268"/>
    </location>
</feature>
<feature type="transmembrane region" description="Helical" evidence="4">
    <location>
        <begin position="332"/>
        <end position="353"/>
    </location>
</feature>
<dbReference type="InterPro" id="IPR036259">
    <property type="entry name" value="MFS_trans_sf"/>
</dbReference>